<protein>
    <submittedName>
        <fullName evidence="8">Formate dehydrogenase subunit beta</fullName>
    </submittedName>
</protein>
<dbReference type="PaxDb" id="67767-A0A0J7KUD8"/>
<keyword evidence="4" id="KW-0677">Repeat</keyword>
<name>A0A0J7KUD8_LASNI</name>
<dbReference type="PROSITE" id="PS01307">
    <property type="entry name" value="MOTA"/>
    <property type="match status" value="1"/>
</dbReference>
<evidence type="ECO:0000313" key="9">
    <source>
        <dbReference type="Proteomes" id="UP000036403"/>
    </source>
</evidence>
<dbReference type="InterPro" id="IPR038384">
    <property type="entry name" value="Formate_DH_C_sf"/>
</dbReference>
<reference evidence="8 9" key="1">
    <citation type="submission" date="2015-04" db="EMBL/GenBank/DDBJ databases">
        <title>Lasius niger genome sequencing.</title>
        <authorList>
            <person name="Konorov E.A."/>
            <person name="Nikitin M.A."/>
            <person name="Kirill M.V."/>
            <person name="Chang P."/>
        </authorList>
    </citation>
    <scope>NUCLEOTIDE SEQUENCE [LARGE SCALE GENOMIC DNA]</scope>
    <source>
        <tissue evidence="8">Whole</tissue>
    </source>
</reference>
<dbReference type="OrthoDB" id="10026997at2759"/>
<keyword evidence="6" id="KW-0411">Iron-sulfur</keyword>
<dbReference type="GO" id="GO:0016020">
    <property type="term" value="C:membrane"/>
    <property type="evidence" value="ECO:0007669"/>
    <property type="project" value="InterPro"/>
</dbReference>
<dbReference type="Proteomes" id="UP000036403">
    <property type="component" value="Unassembled WGS sequence"/>
</dbReference>
<dbReference type="CDD" id="cd10558">
    <property type="entry name" value="FDH-N"/>
    <property type="match status" value="1"/>
</dbReference>
<evidence type="ECO:0000256" key="6">
    <source>
        <dbReference type="ARBA" id="ARBA00023014"/>
    </source>
</evidence>
<keyword evidence="9" id="KW-1185">Reference proteome</keyword>
<feature type="domain" description="4Fe-4S ferredoxin-type" evidence="7">
    <location>
        <begin position="109"/>
        <end position="138"/>
    </location>
</feature>
<dbReference type="PANTHER" id="PTHR43545:SF6">
    <property type="entry name" value="FORMATE DEHYDROGENASE, NITRATE-INDUCIBLE, IRON-SULFUR SUBUNIT"/>
    <property type="match status" value="1"/>
</dbReference>
<dbReference type="AlphaFoldDB" id="A0A0J7KUD8"/>
<gene>
    <name evidence="8" type="ORF">RF55_5942</name>
</gene>
<dbReference type="Pfam" id="PF13247">
    <property type="entry name" value="Fer4_11"/>
    <property type="match status" value="1"/>
</dbReference>
<dbReference type="NCBIfam" id="TIGR01582">
    <property type="entry name" value="FDH-beta"/>
    <property type="match status" value="1"/>
</dbReference>
<evidence type="ECO:0000256" key="2">
    <source>
        <dbReference type="ARBA" id="ARBA00022485"/>
    </source>
</evidence>
<organism evidence="8 9">
    <name type="scientific">Lasius niger</name>
    <name type="common">Black garden ant</name>
    <dbReference type="NCBI Taxonomy" id="67767"/>
    <lineage>
        <taxon>Eukaryota</taxon>
        <taxon>Metazoa</taxon>
        <taxon>Ecdysozoa</taxon>
        <taxon>Arthropoda</taxon>
        <taxon>Hexapoda</taxon>
        <taxon>Insecta</taxon>
        <taxon>Pterygota</taxon>
        <taxon>Neoptera</taxon>
        <taxon>Endopterygota</taxon>
        <taxon>Hymenoptera</taxon>
        <taxon>Apocrita</taxon>
        <taxon>Aculeata</taxon>
        <taxon>Formicoidea</taxon>
        <taxon>Formicidae</taxon>
        <taxon>Formicinae</taxon>
        <taxon>Lasius</taxon>
        <taxon>Lasius</taxon>
    </lineage>
</organism>
<dbReference type="STRING" id="67767.A0A0J7KUD8"/>
<keyword evidence="2" id="KW-0004">4Fe-4S</keyword>
<evidence type="ECO:0000256" key="3">
    <source>
        <dbReference type="ARBA" id="ARBA00022723"/>
    </source>
</evidence>
<dbReference type="InterPro" id="IPR015246">
    <property type="entry name" value="Formate_DH_TM"/>
</dbReference>
<evidence type="ECO:0000256" key="5">
    <source>
        <dbReference type="ARBA" id="ARBA00023004"/>
    </source>
</evidence>
<dbReference type="Pfam" id="PF09163">
    <property type="entry name" value="Form-deh_trans"/>
    <property type="match status" value="1"/>
</dbReference>
<dbReference type="Gene3D" id="1.20.5.480">
    <property type="entry name" value="Single helix bin"/>
    <property type="match status" value="1"/>
</dbReference>
<dbReference type="SUPFAM" id="SSF81597">
    <property type="entry name" value="Iron-sulfur subunit of formate dehydrogenase N, transmembrane anchor"/>
    <property type="match status" value="1"/>
</dbReference>
<sequence>MTPPPSVRDAGQQVTKLIDVSICTGCKACQAACDEWNDLRTKVGHNYGVYDNPMDLEPETWTVIRFDEYVDENGRLEWLMRKDGCMHCEDPGCLKSCPAPGAIVQFENGIVDFESEHCIGCGYCMIGCPFNIPRVSHKDNRSYKCTLCSDRVAVGQEPACVKTCTTGALAFGERGDMLDLAEVRVQGLKERGFANAGIYNPQGVGGTHVVYVLPHADKPEIYTGLPKDPSISPVVLGWKDWLKPLGAAAFIGTIAGVFSHFAFVGPCGGDQMGELDHKDDSEIPGLKDDLKDVVSAVKDEAKTVKDAVKSGNAKELLRDDLKKAETVVHEKLDKTVEEKAIREADAAADKNR</sequence>
<dbReference type="PANTHER" id="PTHR43545">
    <property type="entry name" value="FORMATE DEHYDROGENASE, NITRATE-INDUCIBLE, IRON-SULFUR SUBUNIT"/>
    <property type="match status" value="1"/>
</dbReference>
<feature type="domain" description="4Fe-4S ferredoxin-type" evidence="7">
    <location>
        <begin position="14"/>
        <end position="44"/>
    </location>
</feature>
<dbReference type="GO" id="GO:0045333">
    <property type="term" value="P:cellular respiration"/>
    <property type="evidence" value="ECO:0007669"/>
    <property type="project" value="InterPro"/>
</dbReference>
<evidence type="ECO:0000256" key="1">
    <source>
        <dbReference type="ARBA" id="ARBA00004196"/>
    </source>
</evidence>
<dbReference type="InterPro" id="IPR006470">
    <property type="entry name" value="Formate_DH_bsu_Proteobacteria"/>
</dbReference>
<keyword evidence="5" id="KW-0408">Iron</keyword>
<dbReference type="EMBL" id="LBMM01003128">
    <property type="protein sequence ID" value="KMQ93933.1"/>
    <property type="molecule type" value="Genomic_DNA"/>
</dbReference>
<dbReference type="InterPro" id="IPR017900">
    <property type="entry name" value="4Fe4S_Fe_S_CS"/>
</dbReference>
<dbReference type="SUPFAM" id="SSF54862">
    <property type="entry name" value="4Fe-4S ferredoxins"/>
    <property type="match status" value="1"/>
</dbReference>
<dbReference type="PROSITE" id="PS00198">
    <property type="entry name" value="4FE4S_FER_1"/>
    <property type="match status" value="1"/>
</dbReference>
<dbReference type="InterPro" id="IPR051555">
    <property type="entry name" value="FDH_Electron_Transfer_Unit"/>
</dbReference>
<dbReference type="InterPro" id="IPR017896">
    <property type="entry name" value="4Fe4S_Fe-S-bd"/>
</dbReference>
<keyword evidence="3" id="KW-0479">Metal-binding</keyword>
<evidence type="ECO:0000256" key="4">
    <source>
        <dbReference type="ARBA" id="ARBA00022737"/>
    </source>
</evidence>
<dbReference type="Gene3D" id="3.30.70.20">
    <property type="match status" value="2"/>
</dbReference>
<dbReference type="GO" id="GO:0051539">
    <property type="term" value="F:4 iron, 4 sulfur cluster binding"/>
    <property type="evidence" value="ECO:0007669"/>
    <property type="project" value="UniProtKB-KW"/>
</dbReference>
<proteinExistence type="predicted"/>
<evidence type="ECO:0000313" key="8">
    <source>
        <dbReference type="EMBL" id="KMQ93933.1"/>
    </source>
</evidence>
<dbReference type="InterPro" id="IPR000540">
    <property type="entry name" value="Flag_MotA_CS"/>
</dbReference>
<dbReference type="GO" id="GO:0046872">
    <property type="term" value="F:metal ion binding"/>
    <property type="evidence" value="ECO:0007669"/>
    <property type="project" value="UniProtKB-KW"/>
</dbReference>
<accession>A0A0J7KUD8</accession>
<comment type="subcellular location">
    <subcellularLocation>
        <location evidence="1">Cell envelope</location>
    </subcellularLocation>
</comment>
<dbReference type="PROSITE" id="PS51379">
    <property type="entry name" value="4FE4S_FER_2"/>
    <property type="match status" value="2"/>
</dbReference>
<comment type="caution">
    <text evidence="8">The sequence shown here is derived from an EMBL/GenBank/DDBJ whole genome shotgun (WGS) entry which is preliminary data.</text>
</comment>
<dbReference type="GO" id="GO:0015944">
    <property type="term" value="P:formate oxidation"/>
    <property type="evidence" value="ECO:0007669"/>
    <property type="project" value="InterPro"/>
</dbReference>
<evidence type="ECO:0000259" key="7">
    <source>
        <dbReference type="PROSITE" id="PS51379"/>
    </source>
</evidence>